<accession>A0A7C0V9Y0</accession>
<proteinExistence type="predicted"/>
<dbReference type="GO" id="GO:0055085">
    <property type="term" value="P:transmembrane transport"/>
    <property type="evidence" value="ECO:0007669"/>
    <property type="project" value="InterPro"/>
</dbReference>
<keyword evidence="4" id="KW-0472">Membrane</keyword>
<keyword evidence="3" id="KW-1133">Transmembrane helix</keyword>
<organism evidence="6">
    <name type="scientific">candidate division WOR-3 bacterium</name>
    <dbReference type="NCBI Taxonomy" id="2052148"/>
    <lineage>
        <taxon>Bacteria</taxon>
        <taxon>Bacteria division WOR-3</taxon>
    </lineage>
</organism>
<comment type="caution">
    <text evidence="6">The sequence shown here is derived from an EMBL/GenBank/DDBJ whole genome shotgun (WGS) entry which is preliminary data.</text>
</comment>
<dbReference type="InterPro" id="IPR037682">
    <property type="entry name" value="TonB_C"/>
</dbReference>
<dbReference type="Proteomes" id="UP000885847">
    <property type="component" value="Unassembled WGS sequence"/>
</dbReference>
<dbReference type="GO" id="GO:0016020">
    <property type="term" value="C:membrane"/>
    <property type="evidence" value="ECO:0007669"/>
    <property type="project" value="UniProtKB-SubCell"/>
</dbReference>
<dbReference type="Pfam" id="PF03544">
    <property type="entry name" value="TonB_C"/>
    <property type="match status" value="1"/>
</dbReference>
<dbReference type="EMBL" id="DQWE01000113">
    <property type="protein sequence ID" value="HDI82647.1"/>
    <property type="molecule type" value="Genomic_DNA"/>
</dbReference>
<feature type="domain" description="TonB C-terminal" evidence="5">
    <location>
        <begin position="107"/>
        <end position="194"/>
    </location>
</feature>
<dbReference type="Gene3D" id="3.30.1150.10">
    <property type="match status" value="1"/>
</dbReference>
<evidence type="ECO:0000313" key="6">
    <source>
        <dbReference type="EMBL" id="HDI82647.1"/>
    </source>
</evidence>
<dbReference type="SUPFAM" id="SSF74653">
    <property type="entry name" value="TolA/TonB C-terminal domain"/>
    <property type="match status" value="1"/>
</dbReference>
<evidence type="ECO:0000256" key="1">
    <source>
        <dbReference type="ARBA" id="ARBA00004167"/>
    </source>
</evidence>
<sequence>MMDKRALLLSIVIYGLVILLTMLVRFSPFTPANEYISIGFVSEEAINPQLIEGTTPTGGTGEFDTFTGDVPVKIKEPKPGLPPEDKVINTGKEVGPEGYGGEEKGYRIQGEIATRKLIRFVKPVYPSGEHQETDVKLEVTVDSLGYIKKVDVIKTGGYRFDRSAMEAVREWRFMPLRGIPEQKGIVIILYRLKK</sequence>
<protein>
    <submittedName>
        <fullName evidence="6">TonB family protein</fullName>
    </submittedName>
</protein>
<comment type="subcellular location">
    <subcellularLocation>
        <location evidence="1">Membrane</location>
        <topology evidence="1">Single-pass membrane protein</topology>
    </subcellularLocation>
</comment>
<evidence type="ECO:0000256" key="2">
    <source>
        <dbReference type="ARBA" id="ARBA00022692"/>
    </source>
</evidence>
<evidence type="ECO:0000259" key="5">
    <source>
        <dbReference type="PROSITE" id="PS52015"/>
    </source>
</evidence>
<dbReference type="NCBIfam" id="TIGR01352">
    <property type="entry name" value="tonB_Cterm"/>
    <property type="match status" value="1"/>
</dbReference>
<evidence type="ECO:0000256" key="4">
    <source>
        <dbReference type="ARBA" id="ARBA00023136"/>
    </source>
</evidence>
<name>A0A7C0V9Y0_UNCW3</name>
<evidence type="ECO:0000256" key="3">
    <source>
        <dbReference type="ARBA" id="ARBA00022989"/>
    </source>
</evidence>
<dbReference type="InterPro" id="IPR006260">
    <property type="entry name" value="TonB/TolA_C"/>
</dbReference>
<gene>
    <name evidence="6" type="ORF">ENF18_02505</name>
</gene>
<keyword evidence="2" id="KW-0812">Transmembrane</keyword>
<reference evidence="6" key="1">
    <citation type="journal article" date="2020" name="mSystems">
        <title>Genome- and Community-Level Interaction Insights into Carbon Utilization and Element Cycling Functions of Hydrothermarchaeota in Hydrothermal Sediment.</title>
        <authorList>
            <person name="Zhou Z."/>
            <person name="Liu Y."/>
            <person name="Xu W."/>
            <person name="Pan J."/>
            <person name="Luo Z.H."/>
            <person name="Li M."/>
        </authorList>
    </citation>
    <scope>NUCLEOTIDE SEQUENCE [LARGE SCALE GENOMIC DNA]</scope>
    <source>
        <strain evidence="6">HyVt-102</strain>
    </source>
</reference>
<dbReference type="PROSITE" id="PS52015">
    <property type="entry name" value="TONB_CTD"/>
    <property type="match status" value="1"/>
</dbReference>
<dbReference type="AlphaFoldDB" id="A0A7C0V9Y0"/>